<dbReference type="EMBL" id="KL197714">
    <property type="protein sequence ID" value="KDQ60153.1"/>
    <property type="molecule type" value="Genomic_DNA"/>
</dbReference>
<organism evidence="3 4">
    <name type="scientific">Jaapia argillacea MUCL 33604</name>
    <dbReference type="NCBI Taxonomy" id="933084"/>
    <lineage>
        <taxon>Eukaryota</taxon>
        <taxon>Fungi</taxon>
        <taxon>Dikarya</taxon>
        <taxon>Basidiomycota</taxon>
        <taxon>Agaricomycotina</taxon>
        <taxon>Agaricomycetes</taxon>
        <taxon>Agaricomycetidae</taxon>
        <taxon>Jaapiales</taxon>
        <taxon>Jaapiaceae</taxon>
        <taxon>Jaapia</taxon>
    </lineage>
</organism>
<feature type="region of interest" description="Disordered" evidence="1">
    <location>
        <begin position="40"/>
        <end position="62"/>
    </location>
</feature>
<dbReference type="Proteomes" id="UP000027265">
    <property type="component" value="Unassembled WGS sequence"/>
</dbReference>
<evidence type="ECO:0000256" key="1">
    <source>
        <dbReference type="SAM" id="MobiDB-lite"/>
    </source>
</evidence>
<evidence type="ECO:0000313" key="4">
    <source>
        <dbReference type="Proteomes" id="UP000027265"/>
    </source>
</evidence>
<sequence>MSCLSKLRGCIGLWPVLLFIRLVSSFCSVALEQRLQFKYSPSSDTERPGRLGHKNKPSRRQALTDALNSAKRGAMDEAARGELRAALGVWGGVVGLAQIGLAGTGWGWGLGKEERKG</sequence>
<protein>
    <submittedName>
        <fullName evidence="3">Uncharacterized protein</fullName>
    </submittedName>
</protein>
<keyword evidence="4" id="KW-1185">Reference proteome</keyword>
<evidence type="ECO:0000256" key="2">
    <source>
        <dbReference type="SAM" id="SignalP"/>
    </source>
</evidence>
<dbReference type="InParanoid" id="A0A067PZA4"/>
<name>A0A067PZA4_9AGAM</name>
<accession>A0A067PZA4</accession>
<keyword evidence="2" id="KW-0732">Signal</keyword>
<proteinExistence type="predicted"/>
<dbReference type="HOGENOM" id="CLU_2085178_0_0_1"/>
<feature type="compositionally biased region" description="Basic residues" evidence="1">
    <location>
        <begin position="50"/>
        <end position="59"/>
    </location>
</feature>
<reference evidence="4" key="1">
    <citation type="journal article" date="2014" name="Proc. Natl. Acad. Sci. U.S.A.">
        <title>Extensive sampling of basidiomycete genomes demonstrates inadequacy of the white-rot/brown-rot paradigm for wood decay fungi.</title>
        <authorList>
            <person name="Riley R."/>
            <person name="Salamov A.A."/>
            <person name="Brown D.W."/>
            <person name="Nagy L.G."/>
            <person name="Floudas D."/>
            <person name="Held B.W."/>
            <person name="Levasseur A."/>
            <person name="Lombard V."/>
            <person name="Morin E."/>
            <person name="Otillar R."/>
            <person name="Lindquist E.A."/>
            <person name="Sun H."/>
            <person name="LaButti K.M."/>
            <person name="Schmutz J."/>
            <person name="Jabbour D."/>
            <person name="Luo H."/>
            <person name="Baker S.E."/>
            <person name="Pisabarro A.G."/>
            <person name="Walton J.D."/>
            <person name="Blanchette R.A."/>
            <person name="Henrissat B."/>
            <person name="Martin F."/>
            <person name="Cullen D."/>
            <person name="Hibbett D.S."/>
            <person name="Grigoriev I.V."/>
        </authorList>
    </citation>
    <scope>NUCLEOTIDE SEQUENCE [LARGE SCALE GENOMIC DNA]</scope>
    <source>
        <strain evidence="4">MUCL 33604</strain>
    </source>
</reference>
<gene>
    <name evidence="3" type="ORF">JAAARDRAFT_597210</name>
</gene>
<feature type="signal peptide" evidence="2">
    <location>
        <begin position="1"/>
        <end position="25"/>
    </location>
</feature>
<dbReference type="AlphaFoldDB" id="A0A067PZA4"/>
<feature type="chain" id="PRO_5001643618" evidence="2">
    <location>
        <begin position="26"/>
        <end position="117"/>
    </location>
</feature>
<evidence type="ECO:0000313" key="3">
    <source>
        <dbReference type="EMBL" id="KDQ60153.1"/>
    </source>
</evidence>